<feature type="region of interest" description="Disordered" evidence="1">
    <location>
        <begin position="271"/>
        <end position="290"/>
    </location>
</feature>
<dbReference type="GeneID" id="7846880"/>
<feature type="compositionally biased region" description="Basic and acidic residues" evidence="1">
    <location>
        <begin position="385"/>
        <end position="394"/>
    </location>
</feature>
<feature type="compositionally biased region" description="Polar residues" evidence="1">
    <location>
        <begin position="564"/>
        <end position="580"/>
    </location>
</feature>
<dbReference type="Proteomes" id="UP000009168">
    <property type="component" value="Unassembled WGS sequence"/>
</dbReference>
<dbReference type="AlphaFoldDB" id="I7MKG9"/>
<dbReference type="RefSeq" id="XP_001018651.2">
    <property type="nucleotide sequence ID" value="XM_001018651.2"/>
</dbReference>
<dbReference type="EMBL" id="GG662651">
    <property type="protein sequence ID" value="EAR98406.2"/>
    <property type="molecule type" value="Genomic_DNA"/>
</dbReference>
<evidence type="ECO:0000313" key="3">
    <source>
        <dbReference type="Proteomes" id="UP000009168"/>
    </source>
</evidence>
<feature type="region of interest" description="Disordered" evidence="1">
    <location>
        <begin position="564"/>
        <end position="589"/>
    </location>
</feature>
<feature type="region of interest" description="Disordered" evidence="1">
    <location>
        <begin position="385"/>
        <end position="439"/>
    </location>
</feature>
<gene>
    <name evidence="2" type="ORF">TTHERM_00289340</name>
</gene>
<protein>
    <submittedName>
        <fullName evidence="2">Uncharacterized protein</fullName>
    </submittedName>
</protein>
<dbReference type="KEGG" id="tet:TTHERM_00289340"/>
<proteinExistence type="predicted"/>
<reference evidence="3" key="1">
    <citation type="journal article" date="2006" name="PLoS Biol.">
        <title>Macronuclear genome sequence of the ciliate Tetrahymena thermophila, a model eukaryote.</title>
        <authorList>
            <person name="Eisen J.A."/>
            <person name="Coyne R.S."/>
            <person name="Wu M."/>
            <person name="Wu D."/>
            <person name="Thiagarajan M."/>
            <person name="Wortman J.R."/>
            <person name="Badger J.H."/>
            <person name="Ren Q."/>
            <person name="Amedeo P."/>
            <person name="Jones K.M."/>
            <person name="Tallon L.J."/>
            <person name="Delcher A.L."/>
            <person name="Salzberg S.L."/>
            <person name="Silva J.C."/>
            <person name="Haas B.J."/>
            <person name="Majoros W.H."/>
            <person name="Farzad M."/>
            <person name="Carlton J.M."/>
            <person name="Smith R.K. Jr."/>
            <person name="Garg J."/>
            <person name="Pearlman R.E."/>
            <person name="Karrer K.M."/>
            <person name="Sun L."/>
            <person name="Manning G."/>
            <person name="Elde N.C."/>
            <person name="Turkewitz A.P."/>
            <person name="Asai D.J."/>
            <person name="Wilkes D.E."/>
            <person name="Wang Y."/>
            <person name="Cai H."/>
            <person name="Collins K."/>
            <person name="Stewart B.A."/>
            <person name="Lee S.R."/>
            <person name="Wilamowska K."/>
            <person name="Weinberg Z."/>
            <person name="Ruzzo W.L."/>
            <person name="Wloga D."/>
            <person name="Gaertig J."/>
            <person name="Frankel J."/>
            <person name="Tsao C.-C."/>
            <person name="Gorovsky M.A."/>
            <person name="Keeling P.J."/>
            <person name="Waller R.F."/>
            <person name="Patron N.J."/>
            <person name="Cherry J.M."/>
            <person name="Stover N.A."/>
            <person name="Krieger C.J."/>
            <person name="del Toro C."/>
            <person name="Ryder H.F."/>
            <person name="Williamson S.C."/>
            <person name="Barbeau R.A."/>
            <person name="Hamilton E.P."/>
            <person name="Orias E."/>
        </authorList>
    </citation>
    <scope>NUCLEOTIDE SEQUENCE [LARGE SCALE GENOMIC DNA]</scope>
    <source>
        <strain evidence="3">SB210</strain>
    </source>
</reference>
<sequence length="589" mass="69568">MQVEDNQIRRPLNFRQQRPKTAILMKQFRVAGYRPKTPLICCQISRADCTCCNQLVYSNSIMCLDDAQLKQDAQKSSYYQTGKKLSAQKEDLKRVIRSGSKNRLHRELMSQQGKRLDPYEFINQKYEEIMQEYEEEKKTPEQDNKLQAFLEFDLLKDQTNFPNTFQLTQNQEYNKSRPQSQRNNKNEFYYQFANQNKKQKQNQQEMSSVIISKVVDVKKLEDNMYYSPRDKAIKQILSNAKSKQGIQETQEVFSYYANNYFLINQKIEKNRPQPKNQEASSSSIQKLNTQNDSQLNQLPILMELENQDYDQTKKKQTILGSLINKNKTQQITQEPRVENPQKVFSLIPNLSPKSSFQNQENAYEKRANIKQKQPNYFMQHMKQIKRDQNMDTKKQVNSIQRKNSISTPQKQQSISHRSQQQLSTTNKETSRGNILLTTNETLKTEEDYLTTPSKQNKRQYLNDFIRSPYSTEFPLKAVDNNLMFNQHSPSIDYLQQSYLKKAISSYRDFNSQKTWRISTQYDEQNERANPQMIQQQQLKQQQEIVKWNRMLKKVSVNGLMQSSNLLKKGNQQSNQGSLTSREQKRVSFK</sequence>
<evidence type="ECO:0000256" key="1">
    <source>
        <dbReference type="SAM" id="MobiDB-lite"/>
    </source>
</evidence>
<dbReference type="InParanoid" id="I7MKG9"/>
<name>I7MKG9_TETTS</name>
<evidence type="ECO:0000313" key="2">
    <source>
        <dbReference type="EMBL" id="EAR98406.2"/>
    </source>
</evidence>
<feature type="compositionally biased region" description="Polar residues" evidence="1">
    <location>
        <begin position="273"/>
        <end position="290"/>
    </location>
</feature>
<feature type="compositionally biased region" description="Polar residues" evidence="1">
    <location>
        <begin position="395"/>
        <end position="427"/>
    </location>
</feature>
<accession>I7MKG9</accession>
<organism evidence="2 3">
    <name type="scientific">Tetrahymena thermophila (strain SB210)</name>
    <dbReference type="NCBI Taxonomy" id="312017"/>
    <lineage>
        <taxon>Eukaryota</taxon>
        <taxon>Sar</taxon>
        <taxon>Alveolata</taxon>
        <taxon>Ciliophora</taxon>
        <taxon>Intramacronucleata</taxon>
        <taxon>Oligohymenophorea</taxon>
        <taxon>Hymenostomatida</taxon>
        <taxon>Tetrahymenina</taxon>
        <taxon>Tetrahymenidae</taxon>
        <taxon>Tetrahymena</taxon>
    </lineage>
</organism>
<keyword evidence="3" id="KW-1185">Reference proteome</keyword>